<organism evidence="2 3">
    <name type="scientific">Nocardioides daedukensis</name>
    <dbReference type="NCBI Taxonomy" id="634462"/>
    <lineage>
        <taxon>Bacteria</taxon>
        <taxon>Bacillati</taxon>
        <taxon>Actinomycetota</taxon>
        <taxon>Actinomycetes</taxon>
        <taxon>Propionibacteriales</taxon>
        <taxon>Nocardioidaceae</taxon>
        <taxon>Nocardioides</taxon>
    </lineage>
</organism>
<proteinExistence type="predicted"/>
<keyword evidence="1" id="KW-0812">Transmembrane</keyword>
<gene>
    <name evidence="2" type="ORF">BJ980_002156</name>
</gene>
<feature type="transmembrane region" description="Helical" evidence="1">
    <location>
        <begin position="41"/>
        <end position="60"/>
    </location>
</feature>
<keyword evidence="3" id="KW-1185">Reference proteome</keyword>
<dbReference type="Proteomes" id="UP000540656">
    <property type="component" value="Unassembled WGS sequence"/>
</dbReference>
<dbReference type="EMBL" id="JACCAA010000001">
    <property type="protein sequence ID" value="NYG59233.1"/>
    <property type="molecule type" value="Genomic_DNA"/>
</dbReference>
<sequence length="157" mass="17296">MTAGSVGQEIPVSPSASLFALRPWVSLALPVGIVISFSDPVALPIILGLAVVFGLVDVAWTMVQIGCNRVIVTQDEIVWLSWPWRHEVGRFPISPRYPVAVTLETSGRLFEWFAPAFQSYAVMTLPGKELELLLKTDKQVEEFKSQLNVALCNRGSN</sequence>
<evidence type="ECO:0000313" key="3">
    <source>
        <dbReference type="Proteomes" id="UP000540656"/>
    </source>
</evidence>
<reference evidence="2 3" key="1">
    <citation type="submission" date="2020-07" db="EMBL/GenBank/DDBJ databases">
        <title>Sequencing the genomes of 1000 actinobacteria strains.</title>
        <authorList>
            <person name="Klenk H.-P."/>
        </authorList>
    </citation>
    <scope>NUCLEOTIDE SEQUENCE [LARGE SCALE GENOMIC DNA]</scope>
    <source>
        <strain evidence="2 3">DSM 23819</strain>
    </source>
</reference>
<keyword evidence="1" id="KW-1133">Transmembrane helix</keyword>
<evidence type="ECO:0000256" key="1">
    <source>
        <dbReference type="SAM" id="Phobius"/>
    </source>
</evidence>
<protein>
    <submittedName>
        <fullName evidence="2">Uncharacterized protein</fullName>
    </submittedName>
</protein>
<keyword evidence="1" id="KW-0472">Membrane</keyword>
<name>A0A7Y9UP50_9ACTN</name>
<dbReference type="AlphaFoldDB" id="A0A7Y9UP50"/>
<evidence type="ECO:0000313" key="2">
    <source>
        <dbReference type="EMBL" id="NYG59233.1"/>
    </source>
</evidence>
<comment type="caution">
    <text evidence="2">The sequence shown here is derived from an EMBL/GenBank/DDBJ whole genome shotgun (WGS) entry which is preliminary data.</text>
</comment>
<dbReference type="RefSeq" id="WP_179502306.1">
    <property type="nucleotide sequence ID" value="NZ_JACCAA010000001.1"/>
</dbReference>
<accession>A0A7Y9UP50</accession>